<feature type="non-terminal residue" evidence="1">
    <location>
        <position position="1"/>
    </location>
</feature>
<evidence type="ECO:0000313" key="1">
    <source>
        <dbReference type="EMBL" id="KNC70859.1"/>
    </source>
</evidence>
<reference evidence="1 2" key="1">
    <citation type="submission" date="2011-02" db="EMBL/GenBank/DDBJ databases">
        <title>The Genome Sequence of Sphaeroforma arctica JP610.</title>
        <authorList>
            <consortium name="The Broad Institute Genome Sequencing Platform"/>
            <person name="Russ C."/>
            <person name="Cuomo C."/>
            <person name="Young S.K."/>
            <person name="Zeng Q."/>
            <person name="Gargeya S."/>
            <person name="Alvarado L."/>
            <person name="Berlin A."/>
            <person name="Chapman S.B."/>
            <person name="Chen Z."/>
            <person name="Freedman E."/>
            <person name="Gellesch M."/>
            <person name="Goldberg J."/>
            <person name="Griggs A."/>
            <person name="Gujja S."/>
            <person name="Heilman E."/>
            <person name="Heiman D."/>
            <person name="Howarth C."/>
            <person name="Mehta T."/>
            <person name="Neiman D."/>
            <person name="Pearson M."/>
            <person name="Roberts A."/>
            <person name="Saif S."/>
            <person name="Shea T."/>
            <person name="Shenoy N."/>
            <person name="Sisk P."/>
            <person name="Stolte C."/>
            <person name="Sykes S."/>
            <person name="White J."/>
            <person name="Yandava C."/>
            <person name="Burger G."/>
            <person name="Gray M.W."/>
            <person name="Holland P.W.H."/>
            <person name="King N."/>
            <person name="Lang F.B.F."/>
            <person name="Roger A.J."/>
            <person name="Ruiz-Trillo I."/>
            <person name="Haas B."/>
            <person name="Nusbaum C."/>
            <person name="Birren B."/>
        </authorList>
    </citation>
    <scope>NUCLEOTIDE SEQUENCE [LARGE SCALE GENOMIC DNA]</scope>
    <source>
        <strain evidence="1 2">JP610</strain>
    </source>
</reference>
<gene>
    <name evidence="1" type="ORF">SARC_16612</name>
</gene>
<dbReference type="eggNOG" id="KOG0198">
    <property type="taxonomic scope" value="Eukaryota"/>
</dbReference>
<dbReference type="Proteomes" id="UP000054560">
    <property type="component" value="Unassembled WGS sequence"/>
</dbReference>
<dbReference type="Gene3D" id="1.25.10.10">
    <property type="entry name" value="Leucine-rich Repeat Variant"/>
    <property type="match status" value="1"/>
</dbReference>
<dbReference type="InterPro" id="IPR011989">
    <property type="entry name" value="ARM-like"/>
</dbReference>
<dbReference type="STRING" id="667725.A0A0L0F2M0"/>
<dbReference type="RefSeq" id="XP_014144761.1">
    <property type="nucleotide sequence ID" value="XM_014289286.1"/>
</dbReference>
<organism evidence="1 2">
    <name type="scientific">Sphaeroforma arctica JP610</name>
    <dbReference type="NCBI Taxonomy" id="667725"/>
    <lineage>
        <taxon>Eukaryota</taxon>
        <taxon>Ichthyosporea</taxon>
        <taxon>Ichthyophonida</taxon>
        <taxon>Sphaeroforma</taxon>
    </lineage>
</organism>
<dbReference type="AlphaFoldDB" id="A0A0L0F2M0"/>
<protein>
    <submittedName>
        <fullName evidence="1">Uncharacterized protein</fullName>
    </submittedName>
</protein>
<name>A0A0L0F2M0_9EUKA</name>
<proteinExistence type="predicted"/>
<dbReference type="GeneID" id="25917116"/>
<dbReference type="InterPro" id="IPR016024">
    <property type="entry name" value="ARM-type_fold"/>
</dbReference>
<dbReference type="EMBL" id="KQ250084">
    <property type="protein sequence ID" value="KNC70859.1"/>
    <property type="molecule type" value="Genomic_DNA"/>
</dbReference>
<accession>A0A0L0F2M0</accession>
<dbReference type="SUPFAM" id="SSF48371">
    <property type="entry name" value="ARM repeat"/>
    <property type="match status" value="1"/>
</dbReference>
<sequence>DAYPPPVQNEAARFVHNLCYTSPLALQMFVACRGLPTLTAMLRADMHLCSPVVEAAVDSLFYIFDTQVWDV</sequence>
<keyword evidence="2" id="KW-1185">Reference proteome</keyword>
<evidence type="ECO:0000313" key="2">
    <source>
        <dbReference type="Proteomes" id="UP000054560"/>
    </source>
</evidence>